<sequence>MEEMITTVEELKKLEAKAEKEYRRLLKKLKDPEYADLRALLLRMAIDTAFHRHLMEALERAYHESLKLVEEYGSGEDVSDVALIPGLPTIVMPMGFGAMGARVPPEEIIEEYLKDFPTEVVLPENGDGKLSELLGRYLELQEKMLELYDRLSRRAFHPVVRGIVTEIKRNEEQHEAILKKLGERYGTHSAGA</sequence>
<dbReference type="Proteomes" id="UP000006064">
    <property type="component" value="Chromosome"/>
</dbReference>
<feature type="coiled-coil region" evidence="1">
    <location>
        <begin position="1"/>
        <end position="31"/>
    </location>
</feature>
<dbReference type="GeneID" id="13038140"/>
<accession>I3ZSI1</accession>
<gene>
    <name evidence="2" type="ORF">CL1_0456</name>
</gene>
<dbReference type="RefSeq" id="WP_014788306.1">
    <property type="nucleotide sequence ID" value="NC_018015.1"/>
</dbReference>
<evidence type="ECO:0000313" key="3">
    <source>
        <dbReference type="Proteomes" id="UP000006064"/>
    </source>
</evidence>
<protein>
    <recommendedName>
        <fullName evidence="4">Rubrerythrin diiron-binding domain-containing protein</fullName>
    </recommendedName>
</protein>
<name>I3ZSI1_THECF</name>
<organism evidence="2 3">
    <name type="scientific">Thermococcus cleftensis (strain DSM 27260 / KACC 17922 / CL1)</name>
    <dbReference type="NCBI Taxonomy" id="163003"/>
    <lineage>
        <taxon>Archaea</taxon>
        <taxon>Methanobacteriati</taxon>
        <taxon>Methanobacteriota</taxon>
        <taxon>Thermococci</taxon>
        <taxon>Thermococcales</taxon>
        <taxon>Thermococcaceae</taxon>
        <taxon>Thermococcus</taxon>
    </lineage>
</organism>
<evidence type="ECO:0000256" key="1">
    <source>
        <dbReference type="SAM" id="Coils"/>
    </source>
</evidence>
<keyword evidence="1" id="KW-0175">Coiled coil</keyword>
<dbReference type="OrthoDB" id="86184at2157"/>
<dbReference type="EMBL" id="CP003651">
    <property type="protein sequence ID" value="AFL94665.1"/>
    <property type="molecule type" value="Genomic_DNA"/>
</dbReference>
<proteinExistence type="predicted"/>
<keyword evidence="3" id="KW-1185">Reference proteome</keyword>
<evidence type="ECO:0008006" key="4">
    <source>
        <dbReference type="Google" id="ProtNLM"/>
    </source>
</evidence>
<dbReference type="HOGENOM" id="CLU_119369_0_0_2"/>
<evidence type="ECO:0000313" key="2">
    <source>
        <dbReference type="EMBL" id="AFL94665.1"/>
    </source>
</evidence>
<dbReference type="STRING" id="163003.CL1_0456"/>
<reference evidence="2 3" key="1">
    <citation type="journal article" date="2012" name="J. Bacteriol.">
        <title>Complete Genome Sequence of the Hyperthermophilic Archaeon Thermococcus sp. Strain CL1, Isolated from a Paralvinella sp. Polychaete Worm Collected from a Hydrothermal Vent.</title>
        <authorList>
            <person name="Jung J.H."/>
            <person name="Holden J.F."/>
            <person name="Seo D.H."/>
            <person name="Park K.H."/>
            <person name="Shin H."/>
            <person name="Ryu S."/>
            <person name="Lee J.H."/>
            <person name="Park C.S."/>
        </authorList>
    </citation>
    <scope>NUCLEOTIDE SEQUENCE [LARGE SCALE GENOMIC DNA]</scope>
    <source>
        <strain evidence="3">DSM 27260 / KACC 17922 / CL1</strain>
    </source>
</reference>
<dbReference type="KEGG" id="thm:CL1_0456"/>
<dbReference type="AlphaFoldDB" id="I3ZSI1"/>